<evidence type="ECO:0000256" key="2">
    <source>
        <dbReference type="ARBA" id="ARBA00007118"/>
    </source>
</evidence>
<dbReference type="Proteomes" id="UP000185669">
    <property type="component" value="Unassembled WGS sequence"/>
</dbReference>
<sequence>MMLLELLKKRSSVRNFSKKVISKEIIDYILEAGRLSPSGGNEQPWKFGVINDKNLIKRISEIAYNQDWIAEAYLLIVLCADVVGDERGGRDIQKARFPELEAEIEKMERELYSKLNQEEHQSKIAGTHMVLAALEHGIGSTWISYFKVDELSKLLGLPRNFIPAEIIAFGYPEDKKEARIKKSINEIVFYNKELND</sequence>
<dbReference type="GO" id="GO:0016491">
    <property type="term" value="F:oxidoreductase activity"/>
    <property type="evidence" value="ECO:0007669"/>
    <property type="project" value="UniProtKB-KW"/>
</dbReference>
<dbReference type="InterPro" id="IPR000415">
    <property type="entry name" value="Nitroreductase-like"/>
</dbReference>
<dbReference type="Gene3D" id="3.40.109.10">
    <property type="entry name" value="NADH Oxidase"/>
    <property type="match status" value="1"/>
</dbReference>
<evidence type="ECO:0000313" key="8">
    <source>
        <dbReference type="EMBL" id="SIR19058.1"/>
    </source>
</evidence>
<dbReference type="Pfam" id="PF00881">
    <property type="entry name" value="Nitroreductase"/>
    <property type="match status" value="1"/>
</dbReference>
<dbReference type="SUPFAM" id="SSF55469">
    <property type="entry name" value="FMN-dependent nitroreductase-like"/>
    <property type="match status" value="1"/>
</dbReference>
<dbReference type="PANTHER" id="PTHR43673">
    <property type="entry name" value="NAD(P)H NITROREDUCTASE YDGI-RELATED"/>
    <property type="match status" value="1"/>
</dbReference>
<evidence type="ECO:0000259" key="7">
    <source>
        <dbReference type="Pfam" id="PF00881"/>
    </source>
</evidence>
<keyword evidence="3" id="KW-0285">Flavoprotein</keyword>
<keyword evidence="9" id="KW-1185">Reference proteome</keyword>
<dbReference type="AlphaFoldDB" id="A0A1N6YWS7"/>
<evidence type="ECO:0000256" key="4">
    <source>
        <dbReference type="ARBA" id="ARBA00022643"/>
    </source>
</evidence>
<keyword evidence="6" id="KW-0175">Coiled coil</keyword>
<dbReference type="STRING" id="56779.SAMN05421834_11581"/>
<feature type="domain" description="Nitroreductase" evidence="7">
    <location>
        <begin position="7"/>
        <end position="171"/>
    </location>
</feature>
<protein>
    <submittedName>
        <fullName evidence="8">Nitroreductase</fullName>
    </submittedName>
</protein>
<keyword evidence="4" id="KW-0288">FMN</keyword>
<proteinExistence type="inferred from homology"/>
<evidence type="ECO:0000256" key="3">
    <source>
        <dbReference type="ARBA" id="ARBA00022630"/>
    </source>
</evidence>
<dbReference type="InterPro" id="IPR029479">
    <property type="entry name" value="Nitroreductase"/>
</dbReference>
<evidence type="ECO:0000256" key="5">
    <source>
        <dbReference type="ARBA" id="ARBA00023002"/>
    </source>
</evidence>
<gene>
    <name evidence="8" type="ORF">SAMN05421834_11581</name>
</gene>
<dbReference type="EMBL" id="FTNC01000015">
    <property type="protein sequence ID" value="SIR19058.1"/>
    <property type="molecule type" value="Genomic_DNA"/>
</dbReference>
<comment type="similarity">
    <text evidence="2">Belongs to the nitroreductase family.</text>
</comment>
<feature type="coiled-coil region" evidence="6">
    <location>
        <begin position="90"/>
        <end position="117"/>
    </location>
</feature>
<reference evidence="9" key="1">
    <citation type="submission" date="2017-01" db="EMBL/GenBank/DDBJ databases">
        <authorList>
            <person name="Varghese N."/>
            <person name="Submissions S."/>
        </authorList>
    </citation>
    <scope>NUCLEOTIDE SEQUENCE [LARGE SCALE GENOMIC DNA]</scope>
    <source>
        <strain evidence="9">ATCC 700103</strain>
    </source>
</reference>
<accession>A0A1N6YWS7</accession>
<keyword evidence="5" id="KW-0560">Oxidoreductase</keyword>
<evidence type="ECO:0000256" key="1">
    <source>
        <dbReference type="ARBA" id="ARBA00001917"/>
    </source>
</evidence>
<comment type="cofactor">
    <cofactor evidence="1">
        <name>FMN</name>
        <dbReference type="ChEBI" id="CHEBI:58210"/>
    </cofactor>
</comment>
<organism evidence="8 9">
    <name type="scientific">Halanaerobium kushneri</name>
    <dbReference type="NCBI Taxonomy" id="56779"/>
    <lineage>
        <taxon>Bacteria</taxon>
        <taxon>Bacillati</taxon>
        <taxon>Bacillota</taxon>
        <taxon>Clostridia</taxon>
        <taxon>Halanaerobiales</taxon>
        <taxon>Halanaerobiaceae</taxon>
        <taxon>Halanaerobium</taxon>
    </lineage>
</organism>
<dbReference type="RefSeq" id="WP_200805235.1">
    <property type="nucleotide sequence ID" value="NZ_FTNC01000015.1"/>
</dbReference>
<name>A0A1N6YWS7_9FIRM</name>
<dbReference type="PANTHER" id="PTHR43673:SF2">
    <property type="entry name" value="NITROREDUCTASE"/>
    <property type="match status" value="1"/>
</dbReference>
<evidence type="ECO:0000256" key="6">
    <source>
        <dbReference type="SAM" id="Coils"/>
    </source>
</evidence>
<evidence type="ECO:0000313" key="9">
    <source>
        <dbReference type="Proteomes" id="UP000185669"/>
    </source>
</evidence>